<dbReference type="KEGG" id="tim:GMBLW1_47860"/>
<dbReference type="AlphaFoldDB" id="A0A6C2YSV1"/>
<feature type="region of interest" description="Disordered" evidence="1">
    <location>
        <begin position="130"/>
        <end position="150"/>
    </location>
</feature>
<keyword evidence="2" id="KW-0472">Membrane</keyword>
<protein>
    <submittedName>
        <fullName evidence="3">Uncharacterized protein</fullName>
    </submittedName>
</protein>
<keyword evidence="2" id="KW-1133">Transmembrane helix</keyword>
<reference evidence="3" key="1">
    <citation type="submission" date="2019-04" db="EMBL/GenBank/DDBJ databases">
        <authorList>
            <consortium name="Science for Life Laboratories"/>
        </authorList>
    </citation>
    <scope>NUCLEOTIDE SEQUENCE</scope>
    <source>
        <strain evidence="3">MBLW1</strain>
    </source>
</reference>
<dbReference type="InterPro" id="IPR012902">
    <property type="entry name" value="N_methyl_site"/>
</dbReference>
<evidence type="ECO:0000256" key="2">
    <source>
        <dbReference type="SAM" id="Phobius"/>
    </source>
</evidence>
<evidence type="ECO:0000256" key="1">
    <source>
        <dbReference type="SAM" id="MobiDB-lite"/>
    </source>
</evidence>
<sequence>MKSNPLHNRTIRRAGLSLIEVIVALSIFLFAFIAVGQLINLSSDSAREISYQSDGIRIAQSTLAQVVAGILPLETVTDSSVEDESPWTYSIDCEQQSVANLWKVTVTAKRPRPGGTTVEVPLTQLVLDPSVRGGIGSSSSSSSESGTTAP</sequence>
<dbReference type="EMBL" id="LR593887">
    <property type="protein sequence ID" value="VTS06176.1"/>
    <property type="molecule type" value="Genomic_DNA"/>
</dbReference>
<accession>A0A6C2YSV1</accession>
<gene>
    <name evidence="3" type="ORF">GMBLW1_47860</name>
</gene>
<dbReference type="InParanoid" id="A0A6C2YSV1"/>
<evidence type="ECO:0000313" key="4">
    <source>
        <dbReference type="Proteomes" id="UP000464378"/>
    </source>
</evidence>
<keyword evidence="2" id="KW-0812">Transmembrane</keyword>
<dbReference type="PROSITE" id="PS00409">
    <property type="entry name" value="PROKAR_NTER_METHYL"/>
    <property type="match status" value="1"/>
</dbReference>
<name>A0A6C2YSV1_9BACT</name>
<dbReference type="EMBL" id="LR586016">
    <property type="protein sequence ID" value="VIP04407.1"/>
    <property type="molecule type" value="Genomic_DNA"/>
</dbReference>
<proteinExistence type="predicted"/>
<dbReference type="RefSeq" id="WP_162659495.1">
    <property type="nucleotide sequence ID" value="NZ_LR593887.1"/>
</dbReference>
<feature type="transmembrane region" description="Helical" evidence="2">
    <location>
        <begin position="21"/>
        <end position="39"/>
    </location>
</feature>
<evidence type="ECO:0000313" key="3">
    <source>
        <dbReference type="EMBL" id="VIP04407.1"/>
    </source>
</evidence>
<feature type="compositionally biased region" description="Low complexity" evidence="1">
    <location>
        <begin position="137"/>
        <end position="150"/>
    </location>
</feature>
<dbReference type="Proteomes" id="UP000464378">
    <property type="component" value="Chromosome"/>
</dbReference>
<keyword evidence="4" id="KW-1185">Reference proteome</keyword>
<organism evidence="3">
    <name type="scientific">Tuwongella immobilis</name>
    <dbReference type="NCBI Taxonomy" id="692036"/>
    <lineage>
        <taxon>Bacteria</taxon>
        <taxon>Pseudomonadati</taxon>
        <taxon>Planctomycetota</taxon>
        <taxon>Planctomycetia</taxon>
        <taxon>Gemmatales</taxon>
        <taxon>Gemmataceae</taxon>
        <taxon>Tuwongella</taxon>
    </lineage>
</organism>